<evidence type="ECO:0000256" key="1">
    <source>
        <dbReference type="SAM" id="SignalP"/>
    </source>
</evidence>
<reference evidence="2" key="2">
    <citation type="submission" date="2021-04" db="EMBL/GenBank/DDBJ databases">
        <authorList>
            <person name="Gilroy R."/>
        </authorList>
    </citation>
    <scope>NUCLEOTIDE SEQUENCE</scope>
    <source>
        <strain evidence="2">ChiSjej1B19-5720</strain>
    </source>
</reference>
<gene>
    <name evidence="2" type="ORF">IAA06_07990</name>
</gene>
<sequence length="48" mass="5527">MILFLLLFFALQALVLFCCLAAGNDAASQMISDQEQAEFLQKWMRERT</sequence>
<keyword evidence="1" id="KW-0732">Signal</keyword>
<dbReference type="EMBL" id="DWYZ01000152">
    <property type="protein sequence ID" value="HJB28720.1"/>
    <property type="molecule type" value="Genomic_DNA"/>
</dbReference>
<accession>A0A9D2LSC2</accession>
<organism evidence="2 3">
    <name type="scientific">Candidatus Blautia faecavium</name>
    <dbReference type="NCBI Taxonomy" id="2838487"/>
    <lineage>
        <taxon>Bacteria</taxon>
        <taxon>Bacillati</taxon>
        <taxon>Bacillota</taxon>
        <taxon>Clostridia</taxon>
        <taxon>Lachnospirales</taxon>
        <taxon>Lachnospiraceae</taxon>
        <taxon>Blautia</taxon>
    </lineage>
</organism>
<evidence type="ECO:0000313" key="3">
    <source>
        <dbReference type="Proteomes" id="UP000823842"/>
    </source>
</evidence>
<feature type="chain" id="PRO_5038476234" evidence="1">
    <location>
        <begin position="22"/>
        <end position="48"/>
    </location>
</feature>
<protein>
    <submittedName>
        <fullName evidence="2">Uncharacterized protein</fullName>
    </submittedName>
</protein>
<comment type="caution">
    <text evidence="2">The sequence shown here is derived from an EMBL/GenBank/DDBJ whole genome shotgun (WGS) entry which is preliminary data.</text>
</comment>
<dbReference type="Proteomes" id="UP000823842">
    <property type="component" value="Unassembled WGS sequence"/>
</dbReference>
<name>A0A9D2LSC2_9FIRM</name>
<evidence type="ECO:0000313" key="2">
    <source>
        <dbReference type="EMBL" id="HJB28720.1"/>
    </source>
</evidence>
<feature type="signal peptide" evidence="1">
    <location>
        <begin position="1"/>
        <end position="21"/>
    </location>
</feature>
<proteinExistence type="predicted"/>
<reference evidence="2" key="1">
    <citation type="journal article" date="2021" name="PeerJ">
        <title>Extensive microbial diversity within the chicken gut microbiome revealed by metagenomics and culture.</title>
        <authorList>
            <person name="Gilroy R."/>
            <person name="Ravi A."/>
            <person name="Getino M."/>
            <person name="Pursley I."/>
            <person name="Horton D.L."/>
            <person name="Alikhan N.F."/>
            <person name="Baker D."/>
            <person name="Gharbi K."/>
            <person name="Hall N."/>
            <person name="Watson M."/>
            <person name="Adriaenssens E.M."/>
            <person name="Foster-Nyarko E."/>
            <person name="Jarju S."/>
            <person name="Secka A."/>
            <person name="Antonio M."/>
            <person name="Oren A."/>
            <person name="Chaudhuri R.R."/>
            <person name="La Ragione R."/>
            <person name="Hildebrand F."/>
            <person name="Pallen M.J."/>
        </authorList>
    </citation>
    <scope>NUCLEOTIDE SEQUENCE</scope>
    <source>
        <strain evidence="2">ChiSjej1B19-5720</strain>
    </source>
</reference>
<dbReference type="AlphaFoldDB" id="A0A9D2LSC2"/>